<keyword evidence="2" id="KW-1185">Reference proteome</keyword>
<protein>
    <submittedName>
        <fullName evidence="1">Uncharacterized protein</fullName>
    </submittedName>
</protein>
<evidence type="ECO:0000313" key="1">
    <source>
        <dbReference type="EMBL" id="KAJ2772911.1"/>
    </source>
</evidence>
<feature type="non-terminal residue" evidence="1">
    <location>
        <position position="60"/>
    </location>
</feature>
<dbReference type="Proteomes" id="UP001140066">
    <property type="component" value="Unassembled WGS sequence"/>
</dbReference>
<evidence type="ECO:0000313" key="2">
    <source>
        <dbReference type="Proteomes" id="UP001140066"/>
    </source>
</evidence>
<gene>
    <name evidence="1" type="ORF">GGI18_004800</name>
</gene>
<proteinExistence type="predicted"/>
<comment type="caution">
    <text evidence="1">The sequence shown here is derived from an EMBL/GenBank/DDBJ whole genome shotgun (WGS) entry which is preliminary data.</text>
</comment>
<name>A0ACC1K3K4_9FUNG</name>
<dbReference type="EMBL" id="JANBUK010002374">
    <property type="protein sequence ID" value="KAJ2772911.1"/>
    <property type="molecule type" value="Genomic_DNA"/>
</dbReference>
<sequence length="60" mass="6684">MDLNTRLDQSLDQIIKENRGQKQNKSQQQAKKRSKAKVGVTRQVSDISARLSTTGAAKPM</sequence>
<organism evidence="1 2">
    <name type="scientific">Coemansia linderi</name>
    <dbReference type="NCBI Taxonomy" id="2663919"/>
    <lineage>
        <taxon>Eukaryota</taxon>
        <taxon>Fungi</taxon>
        <taxon>Fungi incertae sedis</taxon>
        <taxon>Zoopagomycota</taxon>
        <taxon>Kickxellomycotina</taxon>
        <taxon>Kickxellomycetes</taxon>
        <taxon>Kickxellales</taxon>
        <taxon>Kickxellaceae</taxon>
        <taxon>Coemansia</taxon>
    </lineage>
</organism>
<accession>A0ACC1K3K4</accession>
<reference evidence="1" key="1">
    <citation type="submission" date="2022-07" db="EMBL/GenBank/DDBJ databases">
        <title>Phylogenomic reconstructions and comparative analyses of Kickxellomycotina fungi.</title>
        <authorList>
            <person name="Reynolds N.K."/>
            <person name="Stajich J.E."/>
            <person name="Barry K."/>
            <person name="Grigoriev I.V."/>
            <person name="Crous P."/>
            <person name="Smith M.E."/>
        </authorList>
    </citation>
    <scope>NUCLEOTIDE SEQUENCE</scope>
    <source>
        <strain evidence="1">BCRC 34191</strain>
    </source>
</reference>